<protein>
    <submittedName>
        <fullName evidence="1">Uncharacterized protein</fullName>
    </submittedName>
</protein>
<organism evidence="1 2">
    <name type="scientific">Caldanaerobacter subterraneus subsp. yonseiensis KB-1</name>
    <dbReference type="NCBI Taxonomy" id="1388761"/>
    <lineage>
        <taxon>Bacteria</taxon>
        <taxon>Bacillati</taxon>
        <taxon>Bacillota</taxon>
        <taxon>Clostridia</taxon>
        <taxon>Thermoanaerobacterales</taxon>
        <taxon>Thermoanaerobacteraceae</taxon>
        <taxon>Caldanaerobacter</taxon>
    </lineage>
</organism>
<proteinExistence type="predicted"/>
<dbReference type="AlphaFoldDB" id="U5CMS5"/>
<dbReference type="Proteomes" id="UP000016856">
    <property type="component" value="Unassembled WGS sequence"/>
</dbReference>
<sequence length="82" mass="10078">MLKYAKTQLYSTIFAIFRQEFYRYWSLNRYRHIYHLENNCKNIEEENTIKRIEAASLLFGIIKMCEILFKCLKKQQKYKKAA</sequence>
<evidence type="ECO:0000313" key="2">
    <source>
        <dbReference type="Proteomes" id="UP000016856"/>
    </source>
</evidence>
<dbReference type="EMBL" id="AXDC01000034">
    <property type="protein sequence ID" value="ERM91308.1"/>
    <property type="molecule type" value="Genomic_DNA"/>
</dbReference>
<reference evidence="1 2" key="1">
    <citation type="journal article" date="2013" name="Genome Announc.">
        <title>Draft Genome Sequence of an Anaerobic and Extremophilic Bacterium, Caldanaerobacter yonseiensis, Isolated from a Geothermal Hot Stream.</title>
        <authorList>
            <person name="Lee S.J."/>
            <person name="Lee Y.J."/>
            <person name="Park G.S."/>
            <person name="Kim B.C."/>
            <person name="Lee S.J."/>
            <person name="Shin J.H."/>
            <person name="Lee D.W."/>
        </authorList>
    </citation>
    <scope>NUCLEOTIDE SEQUENCE [LARGE SCALE GENOMIC DNA]</scope>
    <source>
        <strain evidence="1 2">KB-1</strain>
    </source>
</reference>
<name>U5CMS5_CALSX</name>
<dbReference type="PATRIC" id="fig|1388761.3.peg.2236"/>
<gene>
    <name evidence="1" type="ORF">O163_11100</name>
</gene>
<comment type="caution">
    <text evidence="1">The sequence shown here is derived from an EMBL/GenBank/DDBJ whole genome shotgun (WGS) entry which is preliminary data.</text>
</comment>
<accession>U5CMS5</accession>
<evidence type="ECO:0000313" key="1">
    <source>
        <dbReference type="EMBL" id="ERM91308.1"/>
    </source>
</evidence>